<reference evidence="1 2" key="1">
    <citation type="journal article" date="2021" name="BMC Biol.">
        <title>Horizontally acquired antibacterial genes associated with adaptive radiation of ladybird beetles.</title>
        <authorList>
            <person name="Li H.S."/>
            <person name="Tang X.F."/>
            <person name="Huang Y.H."/>
            <person name="Xu Z.Y."/>
            <person name="Chen M.L."/>
            <person name="Du X.Y."/>
            <person name="Qiu B.Y."/>
            <person name="Chen P.T."/>
            <person name="Zhang W."/>
            <person name="Slipinski A."/>
            <person name="Escalona H.E."/>
            <person name="Waterhouse R.M."/>
            <person name="Zwick A."/>
            <person name="Pang H."/>
        </authorList>
    </citation>
    <scope>NUCLEOTIDE SEQUENCE [LARGE SCALE GENOMIC DNA]</scope>
    <source>
        <strain evidence="1">SYSU2018</strain>
    </source>
</reference>
<comment type="caution">
    <text evidence="1">The sequence shown here is derived from an EMBL/GenBank/DDBJ whole genome shotgun (WGS) entry which is preliminary data.</text>
</comment>
<sequence>KVITYPGADIGSDRNPLVANIEVNLKTIERRIRTPKIDITRLQESGTRYKTTEDLNSKLNALTRSSSNNVDMIWNRLKKTINK</sequence>
<evidence type="ECO:0000313" key="2">
    <source>
        <dbReference type="Proteomes" id="UP001516400"/>
    </source>
</evidence>
<accession>A0ABD2P195</accession>
<dbReference type="Proteomes" id="UP001516400">
    <property type="component" value="Unassembled WGS sequence"/>
</dbReference>
<gene>
    <name evidence="1" type="ORF">HHI36_018844</name>
</gene>
<name>A0ABD2P195_9CUCU</name>
<protein>
    <submittedName>
        <fullName evidence="1">Uncharacterized protein</fullName>
    </submittedName>
</protein>
<dbReference type="AlphaFoldDB" id="A0ABD2P195"/>
<feature type="non-terminal residue" evidence="1">
    <location>
        <position position="83"/>
    </location>
</feature>
<proteinExistence type="predicted"/>
<organism evidence="1 2">
    <name type="scientific">Cryptolaemus montrouzieri</name>
    <dbReference type="NCBI Taxonomy" id="559131"/>
    <lineage>
        <taxon>Eukaryota</taxon>
        <taxon>Metazoa</taxon>
        <taxon>Ecdysozoa</taxon>
        <taxon>Arthropoda</taxon>
        <taxon>Hexapoda</taxon>
        <taxon>Insecta</taxon>
        <taxon>Pterygota</taxon>
        <taxon>Neoptera</taxon>
        <taxon>Endopterygota</taxon>
        <taxon>Coleoptera</taxon>
        <taxon>Polyphaga</taxon>
        <taxon>Cucujiformia</taxon>
        <taxon>Coccinelloidea</taxon>
        <taxon>Coccinellidae</taxon>
        <taxon>Scymninae</taxon>
        <taxon>Scymnini</taxon>
        <taxon>Cryptolaemus</taxon>
    </lineage>
</organism>
<keyword evidence="2" id="KW-1185">Reference proteome</keyword>
<dbReference type="EMBL" id="JABFTP020000165">
    <property type="protein sequence ID" value="KAL3284695.1"/>
    <property type="molecule type" value="Genomic_DNA"/>
</dbReference>
<feature type="non-terminal residue" evidence="1">
    <location>
        <position position="1"/>
    </location>
</feature>
<evidence type="ECO:0000313" key="1">
    <source>
        <dbReference type="EMBL" id="KAL3284695.1"/>
    </source>
</evidence>